<gene>
    <name evidence="2" type="ORF">GCM10011335_18610</name>
</gene>
<protein>
    <recommendedName>
        <fullName evidence="4">Cyclase dehydrase</fullName>
    </recommendedName>
</protein>
<proteinExistence type="predicted"/>
<name>A0A916XWB5_9HYPH</name>
<sequence>MTVQEIMDREGLAPERTRKVANGLGWFSIGLGLAEVLAPRAIARFLGMKGSEPVLMAYGVREIVTGIGILTAKDQEPWILGRVAGDGLDILSLLKGVSENNPKQANVVGALAMVGGITAVDLLTAQALSEQKQKSGSGARRRLASYRQRRGMPRSPEEMRGAASDFRASEEFRGPAAMRPWI</sequence>
<evidence type="ECO:0000313" key="2">
    <source>
        <dbReference type="EMBL" id="GGD16124.1"/>
    </source>
</evidence>
<organism evidence="2 3">
    <name type="scientific">Aureimonas glaciei</name>
    <dbReference type="NCBI Taxonomy" id="1776957"/>
    <lineage>
        <taxon>Bacteria</taxon>
        <taxon>Pseudomonadati</taxon>
        <taxon>Pseudomonadota</taxon>
        <taxon>Alphaproteobacteria</taxon>
        <taxon>Hyphomicrobiales</taxon>
        <taxon>Aurantimonadaceae</taxon>
        <taxon>Aureimonas</taxon>
    </lineage>
</organism>
<feature type="compositionally biased region" description="Basic residues" evidence="1">
    <location>
        <begin position="139"/>
        <end position="152"/>
    </location>
</feature>
<accession>A0A916XWB5</accession>
<keyword evidence="3" id="KW-1185">Reference proteome</keyword>
<feature type="region of interest" description="Disordered" evidence="1">
    <location>
        <begin position="131"/>
        <end position="168"/>
    </location>
</feature>
<evidence type="ECO:0008006" key="4">
    <source>
        <dbReference type="Google" id="ProtNLM"/>
    </source>
</evidence>
<reference evidence="2" key="2">
    <citation type="submission" date="2020-09" db="EMBL/GenBank/DDBJ databases">
        <authorList>
            <person name="Sun Q."/>
            <person name="Zhou Y."/>
        </authorList>
    </citation>
    <scope>NUCLEOTIDE SEQUENCE</scope>
    <source>
        <strain evidence="2">CGMCC 1.15493</strain>
    </source>
</reference>
<dbReference type="AlphaFoldDB" id="A0A916XWB5"/>
<dbReference type="EMBL" id="BMJJ01000003">
    <property type="protein sequence ID" value="GGD16124.1"/>
    <property type="molecule type" value="Genomic_DNA"/>
</dbReference>
<comment type="caution">
    <text evidence="2">The sequence shown here is derived from an EMBL/GenBank/DDBJ whole genome shotgun (WGS) entry which is preliminary data.</text>
</comment>
<dbReference type="RefSeq" id="WP_188850284.1">
    <property type="nucleotide sequence ID" value="NZ_BMJJ01000003.1"/>
</dbReference>
<reference evidence="2" key="1">
    <citation type="journal article" date="2014" name="Int. J. Syst. Evol. Microbiol.">
        <title>Complete genome sequence of Corynebacterium casei LMG S-19264T (=DSM 44701T), isolated from a smear-ripened cheese.</title>
        <authorList>
            <consortium name="US DOE Joint Genome Institute (JGI-PGF)"/>
            <person name="Walter F."/>
            <person name="Albersmeier A."/>
            <person name="Kalinowski J."/>
            <person name="Ruckert C."/>
        </authorList>
    </citation>
    <scope>NUCLEOTIDE SEQUENCE</scope>
    <source>
        <strain evidence="2">CGMCC 1.15493</strain>
    </source>
</reference>
<evidence type="ECO:0000256" key="1">
    <source>
        <dbReference type="SAM" id="MobiDB-lite"/>
    </source>
</evidence>
<evidence type="ECO:0000313" key="3">
    <source>
        <dbReference type="Proteomes" id="UP000613160"/>
    </source>
</evidence>
<dbReference type="Proteomes" id="UP000613160">
    <property type="component" value="Unassembled WGS sequence"/>
</dbReference>